<dbReference type="PANTHER" id="PTHR11552">
    <property type="entry name" value="GLUCOSE-METHANOL-CHOLINE GMC OXIDOREDUCTASE"/>
    <property type="match status" value="1"/>
</dbReference>
<feature type="signal peptide" evidence="9">
    <location>
        <begin position="1"/>
        <end position="24"/>
    </location>
</feature>
<dbReference type="GeneID" id="91098130"/>
<evidence type="ECO:0000259" key="10">
    <source>
        <dbReference type="PROSITE" id="PS00623"/>
    </source>
</evidence>
<keyword evidence="3 6" id="KW-0285">Flavoprotein</keyword>
<evidence type="ECO:0000256" key="9">
    <source>
        <dbReference type="SAM" id="SignalP"/>
    </source>
</evidence>
<dbReference type="AlphaFoldDB" id="A0AAX4K6V7"/>
<evidence type="ECO:0000256" key="4">
    <source>
        <dbReference type="ARBA" id="ARBA00022827"/>
    </source>
</evidence>
<accession>A0AAX4K6V7</accession>
<keyword evidence="8" id="KW-1133">Transmembrane helix</keyword>
<evidence type="ECO:0000256" key="6">
    <source>
        <dbReference type="RuleBase" id="RU003968"/>
    </source>
</evidence>
<dbReference type="Pfam" id="PF05199">
    <property type="entry name" value="GMC_oxred_C"/>
    <property type="match status" value="1"/>
</dbReference>
<evidence type="ECO:0000259" key="11">
    <source>
        <dbReference type="PROSITE" id="PS00624"/>
    </source>
</evidence>
<feature type="domain" description="Glucose-methanol-choline oxidoreductase N-terminal" evidence="11">
    <location>
        <begin position="341"/>
        <end position="355"/>
    </location>
</feature>
<evidence type="ECO:0000313" key="12">
    <source>
        <dbReference type="EMBL" id="WWC92503.1"/>
    </source>
</evidence>
<dbReference type="RefSeq" id="XP_066079265.1">
    <property type="nucleotide sequence ID" value="XM_066223168.1"/>
</dbReference>
<dbReference type="Gene3D" id="4.10.450.10">
    <property type="entry name" value="Glucose Oxidase, domain 2"/>
    <property type="match status" value="1"/>
</dbReference>
<dbReference type="InterPro" id="IPR036188">
    <property type="entry name" value="FAD/NAD-bd_sf"/>
</dbReference>
<evidence type="ECO:0000256" key="7">
    <source>
        <dbReference type="SAM" id="MobiDB-lite"/>
    </source>
</evidence>
<keyword evidence="9" id="KW-0732">Signal</keyword>
<organism evidence="12 13">
    <name type="scientific">Kwoniella dendrophila CBS 6074</name>
    <dbReference type="NCBI Taxonomy" id="1295534"/>
    <lineage>
        <taxon>Eukaryota</taxon>
        <taxon>Fungi</taxon>
        <taxon>Dikarya</taxon>
        <taxon>Basidiomycota</taxon>
        <taxon>Agaricomycotina</taxon>
        <taxon>Tremellomycetes</taxon>
        <taxon>Tremellales</taxon>
        <taxon>Cryptococcaceae</taxon>
        <taxon>Kwoniella</taxon>
    </lineage>
</organism>
<dbReference type="Proteomes" id="UP001355207">
    <property type="component" value="Chromosome 10"/>
</dbReference>
<feature type="region of interest" description="Disordered" evidence="7">
    <location>
        <begin position="681"/>
        <end position="709"/>
    </location>
</feature>
<dbReference type="InterPro" id="IPR000172">
    <property type="entry name" value="GMC_OxRdtase_N"/>
</dbReference>
<evidence type="ECO:0000256" key="8">
    <source>
        <dbReference type="SAM" id="Phobius"/>
    </source>
</evidence>
<feature type="compositionally biased region" description="Polar residues" evidence="7">
    <location>
        <begin position="877"/>
        <end position="887"/>
    </location>
</feature>
<dbReference type="GO" id="GO:0050660">
    <property type="term" value="F:flavin adenine dinucleotide binding"/>
    <property type="evidence" value="ECO:0007669"/>
    <property type="project" value="InterPro"/>
</dbReference>
<gene>
    <name evidence="12" type="ORF">L201_007462</name>
</gene>
<reference evidence="12 13" key="1">
    <citation type="submission" date="2024-01" db="EMBL/GenBank/DDBJ databases">
        <title>Comparative genomics of Cryptococcus and Kwoniella reveals pathogenesis evolution and contrasting modes of karyotype evolution via chromosome fusion or intercentromeric recombination.</title>
        <authorList>
            <person name="Coelho M.A."/>
            <person name="David-Palma M."/>
            <person name="Shea T."/>
            <person name="Bowers K."/>
            <person name="McGinley-Smith S."/>
            <person name="Mohammad A.W."/>
            <person name="Gnirke A."/>
            <person name="Yurkov A.M."/>
            <person name="Nowrousian M."/>
            <person name="Sun S."/>
            <person name="Cuomo C.A."/>
            <person name="Heitman J."/>
        </authorList>
    </citation>
    <scope>NUCLEOTIDE SEQUENCE [LARGE SCALE GENOMIC DNA]</scope>
    <source>
        <strain evidence="12 13">CBS 6074</strain>
    </source>
</reference>
<evidence type="ECO:0000256" key="1">
    <source>
        <dbReference type="ARBA" id="ARBA00001974"/>
    </source>
</evidence>
<dbReference type="SUPFAM" id="SSF51905">
    <property type="entry name" value="FAD/NAD(P)-binding domain"/>
    <property type="match status" value="1"/>
</dbReference>
<dbReference type="PANTHER" id="PTHR11552:SF218">
    <property type="entry name" value="GLUCOSE-METHANOL-CHOLINE OXIDOREDUCTASE N-TERMINAL DOMAIN-CONTAINING PROTEIN"/>
    <property type="match status" value="1"/>
</dbReference>
<feature type="region of interest" description="Disordered" evidence="7">
    <location>
        <begin position="822"/>
        <end position="887"/>
    </location>
</feature>
<dbReference type="Pfam" id="PF00732">
    <property type="entry name" value="GMC_oxred_N"/>
    <property type="match status" value="1"/>
</dbReference>
<keyword evidence="13" id="KW-1185">Reference proteome</keyword>
<protein>
    <recommendedName>
        <fullName evidence="10 11">Glucose-methanol-choline oxidoreductase N-terminal domain-containing protein</fullName>
    </recommendedName>
</protein>
<dbReference type="Gene3D" id="3.50.50.60">
    <property type="entry name" value="FAD/NAD(P)-binding domain"/>
    <property type="match status" value="1"/>
</dbReference>
<feature type="transmembrane region" description="Helical" evidence="8">
    <location>
        <begin position="714"/>
        <end position="737"/>
    </location>
</feature>
<dbReference type="PROSITE" id="PS00624">
    <property type="entry name" value="GMC_OXRED_2"/>
    <property type="match status" value="1"/>
</dbReference>
<evidence type="ECO:0000256" key="5">
    <source>
        <dbReference type="ARBA" id="ARBA00023002"/>
    </source>
</evidence>
<dbReference type="InterPro" id="IPR012132">
    <property type="entry name" value="GMC_OxRdtase"/>
</dbReference>
<dbReference type="InterPro" id="IPR027424">
    <property type="entry name" value="Glucose_Oxidase_domain_2"/>
</dbReference>
<feature type="compositionally biased region" description="Basic and acidic residues" evidence="7">
    <location>
        <begin position="842"/>
        <end position="852"/>
    </location>
</feature>
<keyword evidence="4 6" id="KW-0274">FAD</keyword>
<evidence type="ECO:0000256" key="3">
    <source>
        <dbReference type="ARBA" id="ARBA00022630"/>
    </source>
</evidence>
<feature type="chain" id="PRO_5043321095" description="Glucose-methanol-choline oxidoreductase N-terminal domain-containing protein" evidence="9">
    <location>
        <begin position="25"/>
        <end position="887"/>
    </location>
</feature>
<feature type="domain" description="Glucose-methanol-choline oxidoreductase N-terminal" evidence="10">
    <location>
        <begin position="144"/>
        <end position="167"/>
    </location>
</feature>
<name>A0AAX4K6V7_9TREE</name>
<dbReference type="Gene3D" id="3.30.560.10">
    <property type="entry name" value="Glucose Oxidase, domain 3"/>
    <property type="match status" value="1"/>
</dbReference>
<dbReference type="InterPro" id="IPR007867">
    <property type="entry name" value="GMC_OxRtase_C"/>
</dbReference>
<keyword evidence="5" id="KW-0560">Oxidoreductase</keyword>
<dbReference type="EMBL" id="CP144107">
    <property type="protein sequence ID" value="WWC92503.1"/>
    <property type="molecule type" value="Genomic_DNA"/>
</dbReference>
<evidence type="ECO:0000256" key="2">
    <source>
        <dbReference type="ARBA" id="ARBA00010790"/>
    </source>
</evidence>
<comment type="similarity">
    <text evidence="2 6">Belongs to the GMC oxidoreductase family.</text>
</comment>
<comment type="cofactor">
    <cofactor evidence="1">
        <name>FAD</name>
        <dbReference type="ChEBI" id="CHEBI:57692"/>
    </cofactor>
</comment>
<dbReference type="PROSITE" id="PS00623">
    <property type="entry name" value="GMC_OXRED_1"/>
    <property type="match status" value="1"/>
</dbReference>
<dbReference type="GO" id="GO:0016614">
    <property type="term" value="F:oxidoreductase activity, acting on CH-OH group of donors"/>
    <property type="evidence" value="ECO:0007669"/>
    <property type="project" value="InterPro"/>
</dbReference>
<proteinExistence type="inferred from homology"/>
<sequence>MITIKPTTIITLLHLLLVSEVVSGSNPGAGVKENIHPHNLNNPHRELHKREIVSDASKVNGKSFDFVIAGGGVAGLALASRLSEWSNVTVLCIEAGGDGSDVQAKIDTPGYSYLNSLTGSAYDWAYNTVAQTDSGGATKYWPRGKGLGGSGAINGMFWGRPSEPEFDAWATLNPNAAETWNWEEVNKYIKKAENYSPPSEDVKTKFGMTSDPSLHGQSGMIHVGHTNYIFDEVAKWIPAWITLGFKSIDNAAGISRGAWLSTSTINVSNQTRSDSKAGYIDPLPPRSNLVILTGQQVTQVLFNGTKDANGNIVASGLKFQADKDATSYSVQANKEVILAGGTVGSPQILQLSGIGPKETLEGLNIDTKLDLPVGFNLQDHVSYSMYWSTPQGTFTWNNLSASADLKAQAQEEYDTKKTGLWTYVNEAVGYPSMLDIIGSDDEANSYASNIASQMTTTISNVKSWLDLPDNVVTGLKAQYDIQQKWMTSDVGQLEIILTMLGKGGNEMGIQVALQHPWSRGKILITSTDAFTQPSINPDYFGVGYDIDIMNYGSGFARKLAAASPLSDVMITEVYPGPSVTGDALGTYTKTNCGTEYHPMGTCSMLPKDSGGVVDTTLTVYGTSNLRVIDTSIAPLHISAHTMAVTYGIAEKGSDIIKKKYWKQVPIQNTTSSATSAAATTASAGQATDTSVTNANKDASNSDSSSSSLSSGAKIGIGIGAGVGAAAALAGLLFFFCLRRKKTGAASNEKGWYDNRNAQGGWNDGAGAYKEGYASPPNQSTQAYPMAAFDNHSNSNMGGPPGAFAAHSRTHSVDTMATADLASRMPMRSGSNYGNLSGTSTPYRDDHSDDGHGHGLNHGGDLGHQYPTPQGAAGAWPRQQSYQPVNIS</sequence>
<evidence type="ECO:0000313" key="13">
    <source>
        <dbReference type="Proteomes" id="UP001355207"/>
    </source>
</evidence>
<keyword evidence="8" id="KW-0812">Transmembrane</keyword>
<feature type="compositionally biased region" description="Polar residues" evidence="7">
    <location>
        <begin position="828"/>
        <end position="841"/>
    </location>
</feature>
<keyword evidence="8" id="KW-0472">Membrane</keyword>
<dbReference type="SUPFAM" id="SSF54373">
    <property type="entry name" value="FAD-linked reductases, C-terminal domain"/>
    <property type="match status" value="1"/>
</dbReference>